<evidence type="ECO:0000313" key="2">
    <source>
        <dbReference type="EMBL" id="MCD9645770.1"/>
    </source>
</evidence>
<feature type="region of interest" description="Disordered" evidence="1">
    <location>
        <begin position="33"/>
        <end position="75"/>
    </location>
</feature>
<organism evidence="2 3">
    <name type="scientific">Datura stramonium</name>
    <name type="common">Jimsonweed</name>
    <name type="synonym">Common thornapple</name>
    <dbReference type="NCBI Taxonomy" id="4076"/>
    <lineage>
        <taxon>Eukaryota</taxon>
        <taxon>Viridiplantae</taxon>
        <taxon>Streptophyta</taxon>
        <taxon>Embryophyta</taxon>
        <taxon>Tracheophyta</taxon>
        <taxon>Spermatophyta</taxon>
        <taxon>Magnoliopsida</taxon>
        <taxon>eudicotyledons</taxon>
        <taxon>Gunneridae</taxon>
        <taxon>Pentapetalae</taxon>
        <taxon>asterids</taxon>
        <taxon>lamiids</taxon>
        <taxon>Solanales</taxon>
        <taxon>Solanaceae</taxon>
        <taxon>Solanoideae</taxon>
        <taxon>Datureae</taxon>
        <taxon>Datura</taxon>
    </lineage>
</organism>
<dbReference type="Proteomes" id="UP000823775">
    <property type="component" value="Unassembled WGS sequence"/>
</dbReference>
<accession>A0ABS8VEQ7</accession>
<proteinExistence type="predicted"/>
<name>A0ABS8VEQ7_DATST</name>
<sequence length="130" mass="14603">MGPRHGPSQDLVGIYHQASNHIECIEGACGECARQGTQSGARDRDQGQWRNRDAPKNDRNGVYVPPRSRQPAMNESRTARLEDMMSRIMKKVDSTEELSHKPQFLSVNAKNGVHKNLDLQCIWQHGAQAL</sequence>
<gene>
    <name evidence="2" type="ORF">HAX54_034956</name>
</gene>
<dbReference type="EMBL" id="JACEIK010004539">
    <property type="protein sequence ID" value="MCD9645770.1"/>
    <property type="molecule type" value="Genomic_DNA"/>
</dbReference>
<reference evidence="2 3" key="1">
    <citation type="journal article" date="2021" name="BMC Genomics">
        <title>Datura genome reveals duplications of psychoactive alkaloid biosynthetic genes and high mutation rate following tissue culture.</title>
        <authorList>
            <person name="Rajewski A."/>
            <person name="Carter-House D."/>
            <person name="Stajich J."/>
            <person name="Litt A."/>
        </authorList>
    </citation>
    <scope>NUCLEOTIDE SEQUENCE [LARGE SCALE GENOMIC DNA]</scope>
    <source>
        <strain evidence="2">AR-01</strain>
    </source>
</reference>
<evidence type="ECO:0000256" key="1">
    <source>
        <dbReference type="SAM" id="MobiDB-lite"/>
    </source>
</evidence>
<keyword evidence="3" id="KW-1185">Reference proteome</keyword>
<comment type="caution">
    <text evidence="2">The sequence shown here is derived from an EMBL/GenBank/DDBJ whole genome shotgun (WGS) entry which is preliminary data.</text>
</comment>
<evidence type="ECO:0000313" key="3">
    <source>
        <dbReference type="Proteomes" id="UP000823775"/>
    </source>
</evidence>
<feature type="compositionally biased region" description="Basic and acidic residues" evidence="1">
    <location>
        <begin position="41"/>
        <end position="59"/>
    </location>
</feature>
<protein>
    <submittedName>
        <fullName evidence="2">Uncharacterized protein</fullName>
    </submittedName>
</protein>